<name>A0ABD3ML56_9STRA</name>
<gene>
    <name evidence="3" type="ORF">ACHAWO_009594</name>
</gene>
<evidence type="ECO:0000313" key="3">
    <source>
        <dbReference type="EMBL" id="KAL3764779.1"/>
    </source>
</evidence>
<comment type="caution">
    <text evidence="3">The sequence shown here is derived from an EMBL/GenBank/DDBJ whole genome shotgun (WGS) entry which is preliminary data.</text>
</comment>
<feature type="coiled-coil region" evidence="1">
    <location>
        <begin position="452"/>
        <end position="570"/>
    </location>
</feature>
<feature type="compositionally biased region" description="Basic and acidic residues" evidence="2">
    <location>
        <begin position="647"/>
        <end position="673"/>
    </location>
</feature>
<feature type="compositionally biased region" description="Low complexity" evidence="2">
    <location>
        <begin position="187"/>
        <end position="210"/>
    </location>
</feature>
<feature type="region of interest" description="Disordered" evidence="2">
    <location>
        <begin position="138"/>
        <end position="210"/>
    </location>
</feature>
<organism evidence="3 4">
    <name type="scientific">Cyclotella atomus</name>
    <dbReference type="NCBI Taxonomy" id="382360"/>
    <lineage>
        <taxon>Eukaryota</taxon>
        <taxon>Sar</taxon>
        <taxon>Stramenopiles</taxon>
        <taxon>Ochrophyta</taxon>
        <taxon>Bacillariophyta</taxon>
        <taxon>Coscinodiscophyceae</taxon>
        <taxon>Thalassiosirophycidae</taxon>
        <taxon>Stephanodiscales</taxon>
        <taxon>Stephanodiscaceae</taxon>
        <taxon>Cyclotella</taxon>
    </lineage>
</organism>
<dbReference type="Proteomes" id="UP001530400">
    <property type="component" value="Unassembled WGS sequence"/>
</dbReference>
<dbReference type="AlphaFoldDB" id="A0ABD3ML56"/>
<sequence>MTNPKPRDDTGVNSKYRVPLERIPPLPFADSKMMEVGDKRETIMSPPAVKRTSELKLPTSNELPGTPSTAATISTFDLMSSVQKLEKTNMEVTITVLSLDGLIAKKDEPKERSAVMRELSSLSSHGLSLSKHGLSRLASHGSSVRELLSRHSSHSSKGKSPSMKDGMSRHSSHSSKEKQKVNDGPMSLSSQDNSSSDAASSESNDSSSSSPEIATIVASFSHSLTQKNVLFTHLPSHPMELETSTTIQPIAYWSSKVDLDDADQALSTLKFKRPFVKKDDSILQSKSKFVPQTCPIKLSVARNGKMISIGSADIIIHGTEDGDRTISSPVRSIPNVSKSILPLSKISFPMSRAKGDTISFGLRPDAKLRVLVHVSEPNVPVPPARDLEPQPQHDFPIKEVMESSMYDSPIKSMGEPVENKTDSNCTEEYSQCDDNSTDEEVWEEYVVEDNELRHLREQLVKSENSNKILKQEIAECHDALQIENEKYDQFCNELETVKQIANNTIESLREELHIARCEAVMLPVYETRISELLEELKIKDDALKQKDNEIKEKDDEIACLRDEIQEIRTGFRSQVDALSQVDSLLWDNDDQSTQTSTTVHSQQSQLKTDQWLAANMKEEWTGLKNAIIRSSRKLTSKEGGAAVKSVKWNDEDEKKSEEDKSTEDGSEEIKLDESLELVEENPSSVEEQMVSDDSLKLIEEELMSDEDPAAISDEEA</sequence>
<feature type="compositionally biased region" description="Polar residues" evidence="2">
    <location>
        <begin position="422"/>
        <end position="434"/>
    </location>
</feature>
<feature type="compositionally biased region" description="Polar residues" evidence="2">
    <location>
        <begin position="58"/>
        <end position="68"/>
    </location>
</feature>
<reference evidence="3 4" key="1">
    <citation type="submission" date="2024-10" db="EMBL/GenBank/DDBJ databases">
        <title>Updated reference genomes for cyclostephanoid diatoms.</title>
        <authorList>
            <person name="Roberts W.R."/>
            <person name="Alverson A.J."/>
        </authorList>
    </citation>
    <scope>NUCLEOTIDE SEQUENCE [LARGE SCALE GENOMIC DNA]</scope>
    <source>
        <strain evidence="3 4">AJA010-31</strain>
    </source>
</reference>
<protein>
    <submittedName>
        <fullName evidence="3">Uncharacterized protein</fullName>
    </submittedName>
</protein>
<evidence type="ECO:0000256" key="2">
    <source>
        <dbReference type="SAM" id="MobiDB-lite"/>
    </source>
</evidence>
<accession>A0ABD3ML56</accession>
<dbReference type="EMBL" id="JALLPJ020001413">
    <property type="protein sequence ID" value="KAL3764779.1"/>
    <property type="molecule type" value="Genomic_DNA"/>
</dbReference>
<keyword evidence="1" id="KW-0175">Coiled coil</keyword>
<proteinExistence type="predicted"/>
<evidence type="ECO:0000256" key="1">
    <source>
        <dbReference type="SAM" id="Coils"/>
    </source>
</evidence>
<evidence type="ECO:0000313" key="4">
    <source>
        <dbReference type="Proteomes" id="UP001530400"/>
    </source>
</evidence>
<feature type="region of interest" description="Disordered" evidence="2">
    <location>
        <begin position="41"/>
        <end position="68"/>
    </location>
</feature>
<feature type="region of interest" description="Disordered" evidence="2">
    <location>
        <begin position="639"/>
        <end position="693"/>
    </location>
</feature>
<keyword evidence="4" id="KW-1185">Reference proteome</keyword>
<feature type="region of interest" description="Disordered" evidence="2">
    <location>
        <begin position="408"/>
        <end position="434"/>
    </location>
</feature>